<accession>A0A1S2DAA1</accession>
<dbReference type="AlphaFoldDB" id="A0A1S2DAA1"/>
<dbReference type="PANTHER" id="PTHR38776">
    <property type="entry name" value="MLTA-INTERACTING PROTEIN-RELATED"/>
    <property type="match status" value="1"/>
</dbReference>
<dbReference type="OrthoDB" id="5951177at2"/>
<keyword evidence="4" id="KW-0472">Membrane</keyword>
<sequence>MTLSRRITLGGLMALTLATVTPAQAEIDLGSVDMLASDSPTSPVPQGLVVGATVLGGQARYEAQDSAIYAIPGFIYFGDDFMFLGDRARYYFHKDEKVALYGYGRVRFGNLDPEDSPAFSGMEERKWQLEGGIGGNIVTPYALLTIRANSDVTGRSKGQELLLWADFPILRDNLLIMPGMGLMLRSDKMANYYFGGISGSEANAQRPAWDTGTTLSPMAALITSYRFSPNWIGMFAMNYELYDRDIKNSPIVQHDGELYAGFALGYIW</sequence>
<comment type="subcellular location">
    <subcellularLocation>
        <location evidence="1">Cell outer membrane</location>
    </subcellularLocation>
</comment>
<evidence type="ECO:0000313" key="8">
    <source>
        <dbReference type="Proteomes" id="UP000179934"/>
    </source>
</evidence>
<dbReference type="STRING" id="646.BJD16_01515"/>
<keyword evidence="5" id="KW-0998">Cell outer membrane</keyword>
<dbReference type="Proteomes" id="UP000179934">
    <property type="component" value="Unassembled WGS sequence"/>
</dbReference>
<dbReference type="PANTHER" id="PTHR38776:SF1">
    <property type="entry name" value="MLTA-INTERACTING PROTEIN-RELATED"/>
    <property type="match status" value="1"/>
</dbReference>
<evidence type="ECO:0000256" key="1">
    <source>
        <dbReference type="ARBA" id="ARBA00004442"/>
    </source>
</evidence>
<keyword evidence="3 6" id="KW-0732">Signal</keyword>
<comment type="similarity">
    <text evidence="2">Belongs to the MipA/OmpV family.</text>
</comment>
<comment type="caution">
    <text evidence="7">The sequence shown here is derived from an EMBL/GenBank/DDBJ whole genome shotgun (WGS) entry which is preliminary data.</text>
</comment>
<evidence type="ECO:0000256" key="5">
    <source>
        <dbReference type="ARBA" id="ARBA00023237"/>
    </source>
</evidence>
<name>A0A1S2DAA1_AERSO</name>
<evidence type="ECO:0000256" key="3">
    <source>
        <dbReference type="ARBA" id="ARBA00022729"/>
    </source>
</evidence>
<gene>
    <name evidence="7" type="ORF">BJD16_01515</name>
</gene>
<dbReference type="GO" id="GO:0009279">
    <property type="term" value="C:cell outer membrane"/>
    <property type="evidence" value="ECO:0007669"/>
    <property type="project" value="UniProtKB-SubCell"/>
</dbReference>
<dbReference type="Pfam" id="PF06629">
    <property type="entry name" value="MipA"/>
    <property type="match status" value="1"/>
</dbReference>
<evidence type="ECO:0000256" key="6">
    <source>
        <dbReference type="SAM" id="SignalP"/>
    </source>
</evidence>
<protein>
    <submittedName>
        <fullName evidence="7">Structural protein MipA</fullName>
    </submittedName>
</protein>
<organism evidence="7 8">
    <name type="scientific">Aeromonas sobria</name>
    <dbReference type="NCBI Taxonomy" id="646"/>
    <lineage>
        <taxon>Bacteria</taxon>
        <taxon>Pseudomonadati</taxon>
        <taxon>Pseudomonadota</taxon>
        <taxon>Gammaproteobacteria</taxon>
        <taxon>Aeromonadales</taxon>
        <taxon>Aeromonadaceae</taxon>
        <taxon>Aeromonas</taxon>
    </lineage>
</organism>
<dbReference type="GeneID" id="58923264"/>
<evidence type="ECO:0000256" key="4">
    <source>
        <dbReference type="ARBA" id="ARBA00023136"/>
    </source>
</evidence>
<reference evidence="7 8" key="1">
    <citation type="submission" date="2016-09" db="EMBL/GenBank/DDBJ databases">
        <title>Draft Genome Sequence of Aeromonas sobria Strain 08005, Isolated from Sick Rana catesbeiana.</title>
        <authorList>
            <person name="Yang Q."/>
        </authorList>
    </citation>
    <scope>NUCLEOTIDE SEQUENCE [LARGE SCALE GENOMIC DNA]</scope>
    <source>
        <strain evidence="7 8">08005</strain>
    </source>
</reference>
<proteinExistence type="inferred from homology"/>
<feature type="signal peptide" evidence="6">
    <location>
        <begin position="1"/>
        <end position="25"/>
    </location>
</feature>
<dbReference type="RefSeq" id="WP_042022301.1">
    <property type="nucleotide sequence ID" value="NZ_CDBW01000032.1"/>
</dbReference>
<feature type="chain" id="PRO_5010244146" evidence="6">
    <location>
        <begin position="26"/>
        <end position="268"/>
    </location>
</feature>
<dbReference type="InterPro" id="IPR010583">
    <property type="entry name" value="MipA"/>
</dbReference>
<evidence type="ECO:0000313" key="7">
    <source>
        <dbReference type="EMBL" id="OHY96963.1"/>
    </source>
</evidence>
<evidence type="ECO:0000256" key="2">
    <source>
        <dbReference type="ARBA" id="ARBA00005722"/>
    </source>
</evidence>
<dbReference type="EMBL" id="MKFU01000001">
    <property type="protein sequence ID" value="OHY96963.1"/>
    <property type="molecule type" value="Genomic_DNA"/>
</dbReference>